<dbReference type="SMART" id="SM00855">
    <property type="entry name" value="PGAM"/>
    <property type="match status" value="1"/>
</dbReference>
<dbReference type="RefSeq" id="WP_133900502.1">
    <property type="nucleotide sequence ID" value="NZ_SOCP01000001.1"/>
</dbReference>
<organism evidence="1 2">
    <name type="scientific">Actinophytocola oryzae</name>
    <dbReference type="NCBI Taxonomy" id="502181"/>
    <lineage>
        <taxon>Bacteria</taxon>
        <taxon>Bacillati</taxon>
        <taxon>Actinomycetota</taxon>
        <taxon>Actinomycetes</taxon>
        <taxon>Pseudonocardiales</taxon>
        <taxon>Pseudonocardiaceae</taxon>
    </lineage>
</organism>
<evidence type="ECO:0000313" key="1">
    <source>
        <dbReference type="EMBL" id="TDV57171.1"/>
    </source>
</evidence>
<keyword evidence="2" id="KW-1185">Reference proteome</keyword>
<dbReference type="OrthoDB" id="7502553at2"/>
<reference evidence="1 2" key="1">
    <citation type="submission" date="2019-03" db="EMBL/GenBank/DDBJ databases">
        <title>Genomic Encyclopedia of Archaeal and Bacterial Type Strains, Phase II (KMG-II): from individual species to whole genera.</title>
        <authorList>
            <person name="Goeker M."/>
        </authorList>
    </citation>
    <scope>NUCLEOTIDE SEQUENCE [LARGE SCALE GENOMIC DNA]</scope>
    <source>
        <strain evidence="1 2">DSM 45499</strain>
    </source>
</reference>
<gene>
    <name evidence="1" type="ORF">CLV71_10142</name>
</gene>
<sequence length="182" mass="19761">MTSRLVLICHAATAATRTGAFPLDEPVEKTPAPAPARADVYLTGPETRCRQTAKALGLSATVDEDLRDCDHGTWRGQTLDDLVTSAPTAVTQWLTDPSAAPHEGESIVDLIARVGEWLDEVRYDHTRIVAVTHPAVIRAAIVHAILATPRSFWRIDVPSLSRTVLSGRPSSWTLRLPEPSAQ</sequence>
<dbReference type="Proteomes" id="UP000294927">
    <property type="component" value="Unassembled WGS sequence"/>
</dbReference>
<dbReference type="Gene3D" id="3.40.50.1240">
    <property type="entry name" value="Phosphoglycerate mutase-like"/>
    <property type="match status" value="1"/>
</dbReference>
<dbReference type="EMBL" id="SOCP01000001">
    <property type="protein sequence ID" value="TDV57171.1"/>
    <property type="molecule type" value="Genomic_DNA"/>
</dbReference>
<evidence type="ECO:0000313" key="2">
    <source>
        <dbReference type="Proteomes" id="UP000294927"/>
    </source>
</evidence>
<proteinExistence type="predicted"/>
<comment type="caution">
    <text evidence="1">The sequence shown here is derived from an EMBL/GenBank/DDBJ whole genome shotgun (WGS) entry which is preliminary data.</text>
</comment>
<dbReference type="SUPFAM" id="SSF53254">
    <property type="entry name" value="Phosphoglycerate mutase-like"/>
    <property type="match status" value="1"/>
</dbReference>
<dbReference type="Pfam" id="PF00300">
    <property type="entry name" value="His_Phos_1"/>
    <property type="match status" value="1"/>
</dbReference>
<dbReference type="InterPro" id="IPR013078">
    <property type="entry name" value="His_Pase_superF_clade-1"/>
</dbReference>
<name>A0A4V3FUZ7_9PSEU</name>
<accession>A0A4V3FUZ7</accession>
<dbReference type="InterPro" id="IPR029033">
    <property type="entry name" value="His_PPase_superfam"/>
</dbReference>
<dbReference type="AlphaFoldDB" id="A0A4V3FUZ7"/>
<protein>
    <submittedName>
        <fullName evidence="1">Broad specificity phosphatase PhoE</fullName>
    </submittedName>
</protein>